<gene>
    <name evidence="3" type="ORF">ABC228_03865</name>
</gene>
<evidence type="ECO:0000313" key="3">
    <source>
        <dbReference type="EMBL" id="MEN2766312.1"/>
    </source>
</evidence>
<feature type="domain" description="VWFA" evidence="2">
    <location>
        <begin position="166"/>
        <end position="353"/>
    </location>
</feature>
<keyword evidence="4" id="KW-1185">Reference proteome</keyword>
<comment type="caution">
    <text evidence="3">The sequence shown here is derived from an EMBL/GenBank/DDBJ whole genome shotgun (WGS) entry which is preliminary data.</text>
</comment>
<evidence type="ECO:0000256" key="1">
    <source>
        <dbReference type="SAM" id="MobiDB-lite"/>
    </source>
</evidence>
<sequence length="469" mass="52033">MRILIIIIMISLLFIITSCSDGDGKKDINDPPIESTVENKTDNNEGNGSILKEVSSITLAASTEDLKNQVGGILMTDISLNKEIEMDTNQLMTSIEAELAEHLTSITGQTESPEELVKLITYLVGSSNYKEAIEMAEAFKPNFEDPYLPDPQRISSTAENGQEIGQAIILLDASSSMLQSIDNEVKMNIAKDAVKRFADAIGQESELSLVVYGHKGSESENHKALSCQGIQEIYPMGAYNEDEFDRSLSSFVSKGWTPLAGAINKATEMSGDVNSPITVYVVSDGVETCDGNPVQAAENFVKENENRSVNIIGFNVDQQAEDQLVAVSEAGNGKYFAANNADEIQETIEYEWLPSLGELAWAHTKAPGPWAVLDERDRYQAYHEKVRAIIEKERERYDRVIEVISKNDLVPLKVATEISTITSNYYSIRLETIRELQTSKLNEIDNVADDIKARVNKWVDEMEQIVKKE</sequence>
<name>A0ABU9XDH0_9BACI</name>
<dbReference type="Gene3D" id="3.40.50.410">
    <property type="entry name" value="von Willebrand factor, type A domain"/>
    <property type="match status" value="1"/>
</dbReference>
<dbReference type="EMBL" id="JBDIML010000001">
    <property type="protein sequence ID" value="MEN2766312.1"/>
    <property type="molecule type" value="Genomic_DNA"/>
</dbReference>
<dbReference type="RefSeq" id="WP_345823765.1">
    <property type="nucleotide sequence ID" value="NZ_JBDIML010000001.1"/>
</dbReference>
<evidence type="ECO:0000313" key="4">
    <source>
        <dbReference type="Proteomes" id="UP001444625"/>
    </source>
</evidence>
<dbReference type="InterPro" id="IPR036465">
    <property type="entry name" value="vWFA_dom_sf"/>
</dbReference>
<dbReference type="InterPro" id="IPR002035">
    <property type="entry name" value="VWF_A"/>
</dbReference>
<feature type="region of interest" description="Disordered" evidence="1">
    <location>
        <begin position="26"/>
        <end position="48"/>
    </location>
</feature>
<proteinExistence type="predicted"/>
<dbReference type="PROSITE" id="PS50234">
    <property type="entry name" value="VWFA"/>
    <property type="match status" value="1"/>
</dbReference>
<dbReference type="Pfam" id="PF00092">
    <property type="entry name" value="VWA"/>
    <property type="match status" value="1"/>
</dbReference>
<dbReference type="PROSITE" id="PS51257">
    <property type="entry name" value="PROKAR_LIPOPROTEIN"/>
    <property type="match status" value="1"/>
</dbReference>
<evidence type="ECO:0000259" key="2">
    <source>
        <dbReference type="PROSITE" id="PS50234"/>
    </source>
</evidence>
<organism evidence="3 4">
    <name type="scientific">Ornithinibacillus xuwenensis</name>
    <dbReference type="NCBI Taxonomy" id="3144668"/>
    <lineage>
        <taxon>Bacteria</taxon>
        <taxon>Bacillati</taxon>
        <taxon>Bacillota</taxon>
        <taxon>Bacilli</taxon>
        <taxon>Bacillales</taxon>
        <taxon>Bacillaceae</taxon>
        <taxon>Ornithinibacillus</taxon>
    </lineage>
</organism>
<protein>
    <submittedName>
        <fullName evidence="3">VWA domain-containing protein</fullName>
    </submittedName>
</protein>
<accession>A0ABU9XDH0</accession>
<reference evidence="3 4" key="1">
    <citation type="submission" date="2024-05" db="EMBL/GenBank/DDBJ databases">
        <authorList>
            <person name="Haq I."/>
            <person name="Ullah Z."/>
            <person name="Ahmad R."/>
            <person name="Li M."/>
            <person name="Tong Y."/>
        </authorList>
    </citation>
    <scope>NUCLEOTIDE SEQUENCE [LARGE SCALE GENOMIC DNA]</scope>
    <source>
        <strain evidence="3 4">16A2E</strain>
    </source>
</reference>
<dbReference type="Proteomes" id="UP001444625">
    <property type="component" value="Unassembled WGS sequence"/>
</dbReference>
<dbReference type="SUPFAM" id="SSF53300">
    <property type="entry name" value="vWA-like"/>
    <property type="match status" value="1"/>
</dbReference>
<dbReference type="SMART" id="SM00327">
    <property type="entry name" value="VWA"/>
    <property type="match status" value="1"/>
</dbReference>